<feature type="compositionally biased region" description="Polar residues" evidence="1">
    <location>
        <begin position="475"/>
        <end position="489"/>
    </location>
</feature>
<keyword evidence="4" id="KW-1185">Reference proteome</keyword>
<evidence type="ECO:0000313" key="3">
    <source>
        <dbReference type="EMBL" id="EFO27944.1"/>
    </source>
</evidence>
<dbReference type="OMA" id="HRWRCVD"/>
<dbReference type="InParanoid" id="A0A1I7VZS0"/>
<evidence type="ECO:0000313" key="5">
    <source>
        <dbReference type="WBParaSite" id="EN70_8063"/>
    </source>
</evidence>
<name>A0A1I7VZS0_LOALO</name>
<reference evidence="5" key="2">
    <citation type="submission" date="2016-11" db="UniProtKB">
        <authorList>
            <consortium name="WormBaseParasite"/>
        </authorList>
    </citation>
    <scope>IDENTIFICATION</scope>
</reference>
<sequence length="716" mass="79413">MDKDFKSGAVVWAKMKGFPPWPAMIMQPSEKMEGIPAGRYSVLFYGTHETAIMKKSDLFDYHAYRNEYEVQRKIKGFAEALQEAREAAGCMESSLATPKTSEVCLSAAVEKSPGLCDANSLSGTRVSGGNRCRRKSSRSDTSESLLENLLSSPTTSSPLPTRMRTPSLSPIKDNTEIRSERRRLGSFTSISSRNKTNSFSQSFDIDLGEDPMLPILSEGTCNFLLDGIGADIDEISRSSMKSGIKCPKSVIGDYLSSGKLRERFNSVSSGRTRLCSGMSDGFDDLFGSSPLFSPTDPLSSLSFNDILGASDDHPLAGFDEQNFEFHQQNPVQKNCSSCGYHCILYGLKWRCGNTNCLKWNEIYEPSISEMSNQLPSFVKENPDDVKTDLITLNVSPSAKLHDSTLDSIHDPIISNIIPDCLPPDSFSNIFAQTSLPSVTKVENESNQVQGYSQCTAQKGVFSTSVQSSLSSQSQNGPIPNSQNVASRRTGSGRPKFYKVEKTPLVAEDGCRHCFHCNGQVRPQMCGGNRHRWRCVDKKCRKWYGWVRSHEEIPKDLGKKGRWKDLIKIRRKSPSVSETEGEQSESIRKTARKNTRQSGNRTRSSGVVQLRSCMERRVRWWTNEKRESGLSPEREFPGDPLDAAAVCITVSKSMTSAASTRTDEPGTVDGSLDLLMDTLFSLLAPLLALTKQVPSVLDRETEKKLWEACAMHTPRFA</sequence>
<dbReference type="Pfam" id="PF00855">
    <property type="entry name" value="PWWP"/>
    <property type="match status" value="1"/>
</dbReference>
<organism evidence="4 5">
    <name type="scientific">Loa loa</name>
    <name type="common">Eye worm</name>
    <name type="synonym">Filaria loa</name>
    <dbReference type="NCBI Taxonomy" id="7209"/>
    <lineage>
        <taxon>Eukaryota</taxon>
        <taxon>Metazoa</taxon>
        <taxon>Ecdysozoa</taxon>
        <taxon>Nematoda</taxon>
        <taxon>Chromadorea</taxon>
        <taxon>Rhabditida</taxon>
        <taxon>Spirurina</taxon>
        <taxon>Spiruromorpha</taxon>
        <taxon>Filarioidea</taxon>
        <taxon>Onchocercidae</taxon>
        <taxon>Loa</taxon>
    </lineage>
</organism>
<dbReference type="SUPFAM" id="SSF63748">
    <property type="entry name" value="Tudor/PWWP/MBT"/>
    <property type="match status" value="1"/>
</dbReference>
<dbReference type="PANTHER" id="PTHR12550">
    <property type="entry name" value="HEPATOMA-DERIVED GROWTH FACTOR-RELATED"/>
    <property type="match status" value="1"/>
</dbReference>
<dbReference type="FunCoup" id="A0A1I7VZS0">
    <property type="interactions" value="229"/>
</dbReference>
<dbReference type="CTD" id="9937904"/>
<protein>
    <submittedName>
        <fullName evidence="3 5">PWWP domain-containing protein</fullName>
    </submittedName>
</protein>
<evidence type="ECO:0000259" key="2">
    <source>
        <dbReference type="PROSITE" id="PS50812"/>
    </source>
</evidence>
<dbReference type="STRING" id="7209.A0A1I7VZS0"/>
<dbReference type="CDD" id="cd05834">
    <property type="entry name" value="PWWP_HRP"/>
    <property type="match status" value="1"/>
</dbReference>
<dbReference type="KEGG" id="loa:LOAG_00537"/>
<feature type="compositionally biased region" description="Low complexity" evidence="1">
    <location>
        <begin position="465"/>
        <end position="474"/>
    </location>
</feature>
<dbReference type="AlphaFoldDB" id="A0A1I7VZS0"/>
<dbReference type="GeneID" id="9937904"/>
<dbReference type="EMBL" id="JH712130">
    <property type="protein sequence ID" value="EFO27944.1"/>
    <property type="molecule type" value="Genomic_DNA"/>
</dbReference>
<reference evidence="3 4" key="1">
    <citation type="submission" date="2012-04" db="EMBL/GenBank/DDBJ databases">
        <title>The Genome Sequence of Loa loa.</title>
        <authorList>
            <consortium name="The Broad Institute Genome Sequencing Platform"/>
            <consortium name="Broad Institute Genome Sequencing Center for Infectious Disease"/>
            <person name="Nutman T.B."/>
            <person name="Fink D.L."/>
            <person name="Russ C."/>
            <person name="Young S."/>
            <person name="Zeng Q."/>
            <person name="Gargeya S."/>
            <person name="Alvarado L."/>
            <person name="Berlin A."/>
            <person name="Chapman S.B."/>
            <person name="Chen Z."/>
            <person name="Freedman E."/>
            <person name="Gellesch M."/>
            <person name="Goldberg J."/>
            <person name="Griggs A."/>
            <person name="Gujja S."/>
            <person name="Heilman E.R."/>
            <person name="Heiman D."/>
            <person name="Howarth C."/>
            <person name="Mehta T."/>
            <person name="Neiman D."/>
            <person name="Pearson M."/>
            <person name="Roberts A."/>
            <person name="Saif S."/>
            <person name="Shea T."/>
            <person name="Shenoy N."/>
            <person name="Sisk P."/>
            <person name="Stolte C."/>
            <person name="Sykes S."/>
            <person name="White J."/>
            <person name="Yandava C."/>
            <person name="Haas B."/>
            <person name="Henn M.R."/>
            <person name="Nusbaum C."/>
            <person name="Birren B."/>
        </authorList>
    </citation>
    <scope>NUCLEOTIDE SEQUENCE [LARGE SCALE GENOMIC DNA]</scope>
</reference>
<gene>
    <name evidence="3 5" type="ORF">LOAG_00537</name>
</gene>
<evidence type="ECO:0000256" key="1">
    <source>
        <dbReference type="SAM" id="MobiDB-lite"/>
    </source>
</evidence>
<accession>A0A1S0UB73</accession>
<feature type="domain" description="PWWP" evidence="2">
    <location>
        <begin position="7"/>
        <end position="64"/>
    </location>
</feature>
<dbReference type="Proteomes" id="UP000095285">
    <property type="component" value="Unassembled WGS sequence"/>
</dbReference>
<dbReference type="SMART" id="SM00293">
    <property type="entry name" value="PWWP"/>
    <property type="match status" value="1"/>
</dbReference>
<dbReference type="PANTHER" id="PTHR12550:SF70">
    <property type="entry name" value="JIL-1 ANCHORING AND STABILIZING PROTEIN, ISOFORM A"/>
    <property type="match status" value="1"/>
</dbReference>
<evidence type="ECO:0000313" key="4">
    <source>
        <dbReference type="Proteomes" id="UP000095285"/>
    </source>
</evidence>
<dbReference type="WBParaSite" id="EN70_8063">
    <property type="protein sequence ID" value="EN70_8063"/>
    <property type="gene ID" value="EN70_8063"/>
</dbReference>
<dbReference type="RefSeq" id="XP_003136125.1">
    <property type="nucleotide sequence ID" value="XM_003136077.2"/>
</dbReference>
<dbReference type="PROSITE" id="PS50812">
    <property type="entry name" value="PWWP"/>
    <property type="match status" value="1"/>
</dbReference>
<dbReference type="eggNOG" id="KOG1904">
    <property type="taxonomic scope" value="Eukaryota"/>
</dbReference>
<accession>A0A1I7VZS0</accession>
<feature type="region of interest" description="Disordered" evidence="1">
    <location>
        <begin position="465"/>
        <end position="496"/>
    </location>
</feature>
<feature type="compositionally biased region" description="Low complexity" evidence="1">
    <location>
        <begin position="142"/>
        <end position="167"/>
    </location>
</feature>
<feature type="region of interest" description="Disordered" evidence="1">
    <location>
        <begin position="570"/>
        <end position="606"/>
    </location>
</feature>
<feature type="region of interest" description="Disordered" evidence="1">
    <location>
        <begin position="118"/>
        <end position="171"/>
    </location>
</feature>
<dbReference type="Gene3D" id="2.30.30.140">
    <property type="match status" value="1"/>
</dbReference>
<dbReference type="OrthoDB" id="62853at2759"/>
<dbReference type="InterPro" id="IPR000313">
    <property type="entry name" value="PWWP_dom"/>
</dbReference>
<feature type="compositionally biased region" description="Polar residues" evidence="1">
    <location>
        <begin position="595"/>
        <end position="606"/>
    </location>
</feature>
<proteinExistence type="predicted"/>